<name>A0A652YM29_NOCGL</name>
<keyword evidence="1" id="KW-0472">Membrane</keyword>
<protein>
    <submittedName>
        <fullName evidence="2">Uncharacterized protein DUF1049</fullName>
    </submittedName>
</protein>
<evidence type="ECO:0000256" key="1">
    <source>
        <dbReference type="SAM" id="Phobius"/>
    </source>
</evidence>
<proteinExistence type="predicted"/>
<organism evidence="2">
    <name type="scientific">Nocardia globerula</name>
    <dbReference type="NCBI Taxonomy" id="1818"/>
    <lineage>
        <taxon>Bacteria</taxon>
        <taxon>Bacillati</taxon>
        <taxon>Actinomycetota</taxon>
        <taxon>Actinomycetes</taxon>
        <taxon>Mycobacteriales</taxon>
        <taxon>Nocardiaceae</taxon>
        <taxon>Nocardia</taxon>
    </lineage>
</organism>
<gene>
    <name evidence="2" type="ORF">FNL38_106345</name>
</gene>
<dbReference type="EMBL" id="VNIQ01000006">
    <property type="protein sequence ID" value="TYQ02525.1"/>
    <property type="molecule type" value="Genomic_DNA"/>
</dbReference>
<keyword evidence="1" id="KW-0812">Transmembrane</keyword>
<accession>A0A652YM29</accession>
<evidence type="ECO:0000313" key="2">
    <source>
        <dbReference type="EMBL" id="TYQ02525.1"/>
    </source>
</evidence>
<dbReference type="AlphaFoldDB" id="A0A652YM29"/>
<sequence length="55" mass="6382">MLVVLTLIFIFQNRSETTIKLFWVSVQSPLWLTLVVILLLGWIAGLLTRRKKPTN</sequence>
<keyword evidence="1" id="KW-1133">Transmembrane helix</keyword>
<comment type="caution">
    <text evidence="2">The sequence shown here is derived from an EMBL/GenBank/DDBJ whole genome shotgun (WGS) entry which is preliminary data.</text>
</comment>
<feature type="transmembrane region" description="Helical" evidence="1">
    <location>
        <begin position="31"/>
        <end position="48"/>
    </location>
</feature>
<reference evidence="2" key="1">
    <citation type="submission" date="2019-07" db="EMBL/GenBank/DDBJ databases">
        <title>Genomic Encyclopedia of Type Strains, Phase IV (KMG-IV): sequencing the most valuable type-strain genomes for metagenomic binning, comparative biology and taxonomic classification.</title>
        <authorList>
            <person name="Goeker M."/>
        </authorList>
    </citation>
    <scope>NUCLEOTIDE SEQUENCE</scope>
    <source>
        <strain evidence="2">DSM 44596</strain>
    </source>
</reference>